<dbReference type="VEuPathDB" id="TriTrypDB:TM35_000023760"/>
<evidence type="ECO:0000313" key="3">
    <source>
        <dbReference type="EMBL" id="ORC93050.1"/>
    </source>
</evidence>
<comment type="caution">
    <text evidence="3">The sequence shown here is derived from an EMBL/GenBank/DDBJ whole genome shotgun (WGS) entry which is preliminary data.</text>
</comment>
<feature type="compositionally biased region" description="Polar residues" evidence="1">
    <location>
        <begin position="202"/>
        <end position="214"/>
    </location>
</feature>
<feature type="chain" id="PRO_5012868680" description="Surface protein TolT" evidence="2">
    <location>
        <begin position="25"/>
        <end position="245"/>
    </location>
</feature>
<dbReference type="Proteomes" id="UP000192257">
    <property type="component" value="Unassembled WGS sequence"/>
</dbReference>
<protein>
    <recommendedName>
        <fullName evidence="5">Surface protein TolT</fullName>
    </recommendedName>
</protein>
<proteinExistence type="predicted"/>
<keyword evidence="2" id="KW-0732">Signal</keyword>
<feature type="compositionally biased region" description="Low complexity" evidence="1">
    <location>
        <begin position="189"/>
        <end position="201"/>
    </location>
</feature>
<dbReference type="AlphaFoldDB" id="A0A1X0P9B7"/>
<evidence type="ECO:0000313" key="4">
    <source>
        <dbReference type="Proteomes" id="UP000192257"/>
    </source>
</evidence>
<feature type="region of interest" description="Disordered" evidence="1">
    <location>
        <begin position="183"/>
        <end position="221"/>
    </location>
</feature>
<organism evidence="3 4">
    <name type="scientific">Trypanosoma theileri</name>
    <dbReference type="NCBI Taxonomy" id="67003"/>
    <lineage>
        <taxon>Eukaryota</taxon>
        <taxon>Discoba</taxon>
        <taxon>Euglenozoa</taxon>
        <taxon>Kinetoplastea</taxon>
        <taxon>Metakinetoplastina</taxon>
        <taxon>Trypanosomatida</taxon>
        <taxon>Trypanosomatidae</taxon>
        <taxon>Trypanosoma</taxon>
    </lineage>
</organism>
<reference evidence="3 4" key="1">
    <citation type="submission" date="2017-03" db="EMBL/GenBank/DDBJ databases">
        <title>An alternative strategy for trypanosome survival in the mammalian bloodstream revealed through genome and transcriptome analysis of the ubiquitous bovine parasite Trypanosoma (Megatrypanum) theileri.</title>
        <authorList>
            <person name="Kelly S."/>
            <person name="Ivens A."/>
            <person name="Mott A."/>
            <person name="O'Neill E."/>
            <person name="Emms D."/>
            <person name="Macleod O."/>
            <person name="Voorheis P."/>
            <person name="Matthews J."/>
            <person name="Matthews K."/>
            <person name="Carrington M."/>
        </authorList>
    </citation>
    <scope>NUCLEOTIDE SEQUENCE [LARGE SCALE GENOMIC DNA]</scope>
    <source>
        <strain evidence="3">Edinburgh</strain>
    </source>
</reference>
<dbReference type="EMBL" id="NBCO01000002">
    <property type="protein sequence ID" value="ORC93050.1"/>
    <property type="molecule type" value="Genomic_DNA"/>
</dbReference>
<keyword evidence="4" id="KW-1185">Reference proteome</keyword>
<sequence>MSILSCRVLCLLAIVLCCVDVTHAAASQRSVGQVDGKTEFVEKTKKLKEECEKATKDAKEAAYAAQEFFDTTKVKLKIIAANPNEVEETKSKGHELSEKAMKAAKKAGEVAEQTTKRIPETKELVRIYLTGEQAEAANEAIKEAEKAALDAEQHAEKAVKLAYLVLELLQQLDAAVVAAKEKEEEKQVEPQTQPQEQTNETSRLPNNATITNGTKRNDGSSSPALLRVPLVLLLLLSVLGCMAVC</sequence>
<gene>
    <name evidence="3" type="ORF">TM35_000023760</name>
</gene>
<name>A0A1X0P9B7_9TRYP</name>
<evidence type="ECO:0000256" key="2">
    <source>
        <dbReference type="SAM" id="SignalP"/>
    </source>
</evidence>
<accession>A0A1X0P9B7</accession>
<evidence type="ECO:0008006" key="5">
    <source>
        <dbReference type="Google" id="ProtNLM"/>
    </source>
</evidence>
<dbReference type="RefSeq" id="XP_028887116.1">
    <property type="nucleotide sequence ID" value="XM_029021694.1"/>
</dbReference>
<dbReference type="GeneID" id="39981474"/>
<feature type="signal peptide" evidence="2">
    <location>
        <begin position="1"/>
        <end position="24"/>
    </location>
</feature>
<evidence type="ECO:0000256" key="1">
    <source>
        <dbReference type="SAM" id="MobiDB-lite"/>
    </source>
</evidence>